<dbReference type="Proteomes" id="UP000239156">
    <property type="component" value="Unassembled WGS sequence"/>
</dbReference>
<sequence length="104" mass="11456">MSNLSLALETNDDMRTTSANDKWGSSREIPLRECCSVCLDSANVEVGAKDETKFTPGALQHHLKKSWILQDTLKQGGIPSQQIKLISEELGPPYTTFVAHNPNT</sequence>
<evidence type="ECO:0000313" key="2">
    <source>
        <dbReference type="EMBL" id="POW11225.1"/>
    </source>
</evidence>
<evidence type="ECO:0000313" key="3">
    <source>
        <dbReference type="Proteomes" id="UP000239156"/>
    </source>
</evidence>
<reference evidence="2" key="1">
    <citation type="submission" date="2017-12" db="EMBL/GenBank/DDBJ databases">
        <title>Gene loss provides genomic basis for host adaptation in cereal stripe rust fungi.</title>
        <authorList>
            <person name="Xia C."/>
        </authorList>
    </citation>
    <scope>NUCLEOTIDE SEQUENCE [LARGE SCALE GENOMIC DNA]</scope>
    <source>
        <strain evidence="2">93-210</strain>
    </source>
</reference>
<feature type="region of interest" description="Disordered" evidence="1">
    <location>
        <begin position="1"/>
        <end position="23"/>
    </location>
</feature>
<protein>
    <submittedName>
        <fullName evidence="2">Uncharacterized protein</fullName>
    </submittedName>
</protein>
<dbReference type="VEuPathDB" id="FungiDB:PSHT_01002"/>
<comment type="caution">
    <text evidence="2">The sequence shown here is derived from an EMBL/GenBank/DDBJ whole genome shotgun (WGS) entry which is preliminary data.</text>
</comment>
<accession>A0A2S4VNU0</accession>
<evidence type="ECO:0000256" key="1">
    <source>
        <dbReference type="SAM" id="MobiDB-lite"/>
    </source>
</evidence>
<name>A0A2S4VNU0_9BASI</name>
<organism evidence="2 3">
    <name type="scientific">Puccinia striiformis</name>
    <dbReference type="NCBI Taxonomy" id="27350"/>
    <lineage>
        <taxon>Eukaryota</taxon>
        <taxon>Fungi</taxon>
        <taxon>Dikarya</taxon>
        <taxon>Basidiomycota</taxon>
        <taxon>Pucciniomycotina</taxon>
        <taxon>Pucciniomycetes</taxon>
        <taxon>Pucciniales</taxon>
        <taxon>Pucciniaceae</taxon>
        <taxon>Puccinia</taxon>
    </lineage>
</organism>
<dbReference type="VEuPathDB" id="FungiDB:PSTT_05391"/>
<proteinExistence type="predicted"/>
<keyword evidence="3" id="KW-1185">Reference proteome</keyword>
<dbReference type="AlphaFoldDB" id="A0A2S4VNU0"/>
<gene>
    <name evidence="2" type="ORF">PSTT_05391</name>
</gene>
<dbReference type="EMBL" id="PKSL01000040">
    <property type="protein sequence ID" value="POW11225.1"/>
    <property type="molecule type" value="Genomic_DNA"/>
</dbReference>